<dbReference type="InterPro" id="IPR002549">
    <property type="entry name" value="AI-2E-like"/>
</dbReference>
<reference evidence="9" key="1">
    <citation type="journal article" date="2021" name="PeerJ">
        <title>Extensive microbial diversity within the chicken gut microbiome revealed by metagenomics and culture.</title>
        <authorList>
            <person name="Gilroy R."/>
            <person name="Ravi A."/>
            <person name="Getino M."/>
            <person name="Pursley I."/>
            <person name="Horton D.L."/>
            <person name="Alikhan N.F."/>
            <person name="Baker D."/>
            <person name="Gharbi K."/>
            <person name="Hall N."/>
            <person name="Watson M."/>
            <person name="Adriaenssens E.M."/>
            <person name="Foster-Nyarko E."/>
            <person name="Jarju S."/>
            <person name="Secka A."/>
            <person name="Antonio M."/>
            <person name="Oren A."/>
            <person name="Chaudhuri R.R."/>
            <person name="La Ragione R."/>
            <person name="Hildebrand F."/>
            <person name="Pallen M.J."/>
        </authorList>
    </citation>
    <scope>NUCLEOTIDE SEQUENCE</scope>
    <source>
        <strain evidence="9">MalCec1-1739</strain>
    </source>
</reference>
<keyword evidence="3" id="KW-0813">Transport</keyword>
<dbReference type="Pfam" id="PF01594">
    <property type="entry name" value="AI-2E_transport"/>
    <property type="match status" value="1"/>
</dbReference>
<dbReference type="EMBL" id="DWUP01000092">
    <property type="protein sequence ID" value="HJD52968.1"/>
    <property type="molecule type" value="Genomic_DNA"/>
</dbReference>
<dbReference type="GO" id="GO:0005886">
    <property type="term" value="C:plasma membrane"/>
    <property type="evidence" value="ECO:0007669"/>
    <property type="project" value="UniProtKB-SubCell"/>
</dbReference>
<feature type="transmembrane region" description="Helical" evidence="8">
    <location>
        <begin position="318"/>
        <end position="341"/>
    </location>
</feature>
<evidence type="ECO:0000256" key="5">
    <source>
        <dbReference type="ARBA" id="ARBA00022692"/>
    </source>
</evidence>
<reference evidence="9" key="2">
    <citation type="submission" date="2021-04" db="EMBL/GenBank/DDBJ databases">
        <authorList>
            <person name="Gilroy R."/>
        </authorList>
    </citation>
    <scope>NUCLEOTIDE SEQUENCE</scope>
    <source>
        <strain evidence="9">MalCec1-1739</strain>
    </source>
</reference>
<feature type="transmembrane region" description="Helical" evidence="8">
    <location>
        <begin position="218"/>
        <end position="237"/>
    </location>
</feature>
<sequence length="363" mass="39853">MLEREITFDRAIRMLIGLGVVAAIGWLVNYLSGVLLPFAVAALGAYLLFPVVKFFQYRARLHYRWLAITATLIIVLGAVAAVIVFVVPPLITEASHIRDMLGQYLSSNTDYGSIPDFVSRFIADNIDIDKLGEMLSEDNIVATARALMPRLWGLLAQSLSIVAWVVTSFMVLMYLFFILLDYETLEDGWAKAVPRRYRPFATGLADDLRRGMSRYFRGQSVVALAVGILSAIGFVIIDFPLGIGMGLLIGVLTLVPYLKLIALPAAALLAVVKAAETGQSYWLVLLSAIAVFVAVQVVEDFLIVPKVMGRVMGLNPALILLSLSVWGSLMGIIGMIIALPMTTLIMSYYKRFVIGGERLARDD</sequence>
<keyword evidence="4" id="KW-1003">Cell membrane</keyword>
<keyword evidence="7 8" id="KW-0472">Membrane</keyword>
<evidence type="ECO:0000256" key="2">
    <source>
        <dbReference type="ARBA" id="ARBA00009773"/>
    </source>
</evidence>
<keyword evidence="5 8" id="KW-0812">Transmembrane</keyword>
<dbReference type="PANTHER" id="PTHR21716:SF53">
    <property type="entry name" value="PERMEASE PERM-RELATED"/>
    <property type="match status" value="1"/>
</dbReference>
<accession>A0A9D2UIH4</accession>
<name>A0A9D2UIH4_9BACT</name>
<evidence type="ECO:0000313" key="9">
    <source>
        <dbReference type="EMBL" id="HJD52968.1"/>
    </source>
</evidence>
<feature type="transmembrane region" description="Helical" evidence="8">
    <location>
        <begin position="243"/>
        <end position="269"/>
    </location>
</feature>
<proteinExistence type="inferred from homology"/>
<dbReference type="PANTHER" id="PTHR21716">
    <property type="entry name" value="TRANSMEMBRANE PROTEIN"/>
    <property type="match status" value="1"/>
</dbReference>
<feature type="transmembrane region" description="Helical" evidence="8">
    <location>
        <begin position="34"/>
        <end position="55"/>
    </location>
</feature>
<feature type="transmembrane region" description="Helical" evidence="8">
    <location>
        <begin position="67"/>
        <end position="91"/>
    </location>
</feature>
<dbReference type="GO" id="GO:0055085">
    <property type="term" value="P:transmembrane transport"/>
    <property type="evidence" value="ECO:0007669"/>
    <property type="project" value="TreeGrafter"/>
</dbReference>
<gene>
    <name evidence="9" type="ORF">IAA93_04500</name>
</gene>
<evidence type="ECO:0000256" key="8">
    <source>
        <dbReference type="SAM" id="Phobius"/>
    </source>
</evidence>
<evidence type="ECO:0000313" key="10">
    <source>
        <dbReference type="Proteomes" id="UP000787625"/>
    </source>
</evidence>
<feature type="transmembrane region" description="Helical" evidence="8">
    <location>
        <begin position="281"/>
        <end position="298"/>
    </location>
</feature>
<protein>
    <submittedName>
        <fullName evidence="9">AI-2E family transporter</fullName>
    </submittedName>
</protein>
<evidence type="ECO:0000256" key="3">
    <source>
        <dbReference type="ARBA" id="ARBA00022448"/>
    </source>
</evidence>
<evidence type="ECO:0000256" key="1">
    <source>
        <dbReference type="ARBA" id="ARBA00004651"/>
    </source>
</evidence>
<evidence type="ECO:0000256" key="6">
    <source>
        <dbReference type="ARBA" id="ARBA00022989"/>
    </source>
</evidence>
<dbReference type="AlphaFoldDB" id="A0A9D2UIH4"/>
<feature type="transmembrane region" description="Helical" evidence="8">
    <location>
        <begin position="161"/>
        <end position="180"/>
    </location>
</feature>
<keyword evidence="6 8" id="KW-1133">Transmembrane helix</keyword>
<comment type="caution">
    <text evidence="9">The sequence shown here is derived from an EMBL/GenBank/DDBJ whole genome shotgun (WGS) entry which is preliminary data.</text>
</comment>
<comment type="subcellular location">
    <subcellularLocation>
        <location evidence="1">Cell membrane</location>
        <topology evidence="1">Multi-pass membrane protein</topology>
    </subcellularLocation>
</comment>
<feature type="transmembrane region" description="Helical" evidence="8">
    <location>
        <begin position="12"/>
        <end position="28"/>
    </location>
</feature>
<evidence type="ECO:0000256" key="4">
    <source>
        <dbReference type="ARBA" id="ARBA00022475"/>
    </source>
</evidence>
<evidence type="ECO:0000256" key="7">
    <source>
        <dbReference type="ARBA" id="ARBA00023136"/>
    </source>
</evidence>
<dbReference type="Proteomes" id="UP000787625">
    <property type="component" value="Unassembled WGS sequence"/>
</dbReference>
<organism evidence="9 10">
    <name type="scientific">Candidatus Avibacteroides avistercoris</name>
    <dbReference type="NCBI Taxonomy" id="2840690"/>
    <lineage>
        <taxon>Bacteria</taxon>
        <taxon>Pseudomonadati</taxon>
        <taxon>Bacteroidota</taxon>
        <taxon>Bacteroidia</taxon>
        <taxon>Bacteroidales</taxon>
        <taxon>Bacteroidaceae</taxon>
        <taxon>Bacteroidaceae incertae sedis</taxon>
        <taxon>Candidatus Avibacteroides</taxon>
    </lineage>
</organism>
<comment type="similarity">
    <text evidence="2">Belongs to the autoinducer-2 exporter (AI-2E) (TC 2.A.86) family.</text>
</comment>